<reference evidence="2 3" key="1">
    <citation type="submission" date="2018-11" db="EMBL/GenBank/DDBJ databases">
        <authorList>
            <consortium name="Pathogen Informatics"/>
        </authorList>
    </citation>
    <scope>NUCLEOTIDE SEQUENCE [LARGE SCALE GENOMIC DNA]</scope>
</reference>
<protein>
    <submittedName>
        <fullName evidence="2">Uncharacterized protein</fullName>
    </submittedName>
</protein>
<evidence type="ECO:0000313" key="3">
    <source>
        <dbReference type="Proteomes" id="UP000270094"/>
    </source>
</evidence>
<organism evidence="2 3">
    <name type="scientific">Strongylus vulgaris</name>
    <name type="common">Blood worm</name>
    <dbReference type="NCBI Taxonomy" id="40348"/>
    <lineage>
        <taxon>Eukaryota</taxon>
        <taxon>Metazoa</taxon>
        <taxon>Ecdysozoa</taxon>
        <taxon>Nematoda</taxon>
        <taxon>Chromadorea</taxon>
        <taxon>Rhabditida</taxon>
        <taxon>Rhabditina</taxon>
        <taxon>Rhabditomorpha</taxon>
        <taxon>Strongyloidea</taxon>
        <taxon>Strongylidae</taxon>
        <taxon>Strongylus</taxon>
    </lineage>
</organism>
<dbReference type="EMBL" id="UYYB01014694">
    <property type="protein sequence ID" value="VDM70098.1"/>
    <property type="molecule type" value="Genomic_DNA"/>
</dbReference>
<dbReference type="AlphaFoldDB" id="A0A3P7KRC9"/>
<feature type="compositionally biased region" description="Basic and acidic residues" evidence="1">
    <location>
        <begin position="76"/>
        <end position="89"/>
    </location>
</feature>
<proteinExistence type="predicted"/>
<gene>
    <name evidence="2" type="ORF">SVUK_LOCUS5096</name>
</gene>
<evidence type="ECO:0000256" key="1">
    <source>
        <dbReference type="SAM" id="MobiDB-lite"/>
    </source>
</evidence>
<name>A0A3P7KRC9_STRVU</name>
<accession>A0A3P7KRC9</accession>
<feature type="non-terminal residue" evidence="2">
    <location>
        <position position="1"/>
    </location>
</feature>
<keyword evidence="3" id="KW-1185">Reference proteome</keyword>
<evidence type="ECO:0000313" key="2">
    <source>
        <dbReference type="EMBL" id="VDM70098.1"/>
    </source>
</evidence>
<dbReference type="Proteomes" id="UP000270094">
    <property type="component" value="Unassembled WGS sequence"/>
</dbReference>
<feature type="region of interest" description="Disordered" evidence="1">
    <location>
        <begin position="56"/>
        <end position="89"/>
    </location>
</feature>
<sequence length="89" mass="10001">PRTLPAEVRTAISSDLLRAGRQLTGAYSDAGPLRSYLRKERTPDIPEQLRTFRTISLGDRKDLRKPPGSTHALQAIREDYSRSHNKDTG</sequence>